<dbReference type="EMBL" id="CP003167">
    <property type="protein sequence ID" value="AGB02668.1"/>
    <property type="molecule type" value="Genomic_DNA"/>
</dbReference>
<name>L0HH94_METFS</name>
<evidence type="ECO:0000313" key="4">
    <source>
        <dbReference type="Proteomes" id="UP000010824"/>
    </source>
</evidence>
<organism evidence="3 4">
    <name type="scientific">Methanoregula formicica (strain DSM 22288 / NBRC 105244 / SMSP)</name>
    <dbReference type="NCBI Taxonomy" id="593750"/>
    <lineage>
        <taxon>Archaea</taxon>
        <taxon>Methanobacteriati</taxon>
        <taxon>Methanobacteriota</taxon>
        <taxon>Stenosarchaea group</taxon>
        <taxon>Methanomicrobia</taxon>
        <taxon>Methanomicrobiales</taxon>
        <taxon>Methanoregulaceae</taxon>
        <taxon>Methanoregula</taxon>
    </lineage>
</organism>
<feature type="transmembrane region" description="Helical" evidence="1">
    <location>
        <begin position="116"/>
        <end position="136"/>
    </location>
</feature>
<feature type="transmembrane region" description="Helical" evidence="1">
    <location>
        <begin position="148"/>
        <end position="169"/>
    </location>
</feature>
<feature type="transmembrane region" description="Helical" evidence="1">
    <location>
        <begin position="61"/>
        <end position="83"/>
    </location>
</feature>
<reference evidence="4" key="1">
    <citation type="submission" date="2011-12" db="EMBL/GenBank/DDBJ databases">
        <title>Complete sequence of Methanoregula formicicum SMSP.</title>
        <authorList>
            <person name="Lucas S."/>
            <person name="Han J."/>
            <person name="Lapidus A."/>
            <person name="Cheng J.-F."/>
            <person name="Goodwin L."/>
            <person name="Pitluck S."/>
            <person name="Peters L."/>
            <person name="Ovchinnikova G."/>
            <person name="Teshima H."/>
            <person name="Detter J.C."/>
            <person name="Han C."/>
            <person name="Tapia R."/>
            <person name="Land M."/>
            <person name="Hauser L."/>
            <person name="Kyrpides N."/>
            <person name="Ivanova N."/>
            <person name="Pagani I."/>
            <person name="Imachi H."/>
            <person name="Tamaki H."/>
            <person name="Sekiguchi Y."/>
            <person name="Kamagata Y."/>
            <person name="Cadillo-Quiroz H."/>
            <person name="Zinder S."/>
            <person name="Liu W.-T."/>
            <person name="Woyke T."/>
        </authorList>
    </citation>
    <scope>NUCLEOTIDE SEQUENCE [LARGE SCALE GENOMIC DNA]</scope>
    <source>
        <strain evidence="4">DSM 22288 / NBRC 105244 / SMSP</strain>
    </source>
</reference>
<feature type="domain" description="EamA" evidence="2">
    <location>
        <begin position="3"/>
        <end position="133"/>
    </location>
</feature>
<feature type="transmembrane region" description="Helical" evidence="1">
    <location>
        <begin position="286"/>
        <end position="306"/>
    </location>
</feature>
<feature type="transmembrane region" description="Helical" evidence="1">
    <location>
        <begin position="32"/>
        <end position="55"/>
    </location>
</feature>
<dbReference type="STRING" id="593750.Metfor_1638"/>
<dbReference type="Pfam" id="PF00892">
    <property type="entry name" value="EamA"/>
    <property type="match status" value="1"/>
</dbReference>
<dbReference type="InterPro" id="IPR037185">
    <property type="entry name" value="EmrE-like"/>
</dbReference>
<evidence type="ECO:0000313" key="3">
    <source>
        <dbReference type="EMBL" id="AGB02668.1"/>
    </source>
</evidence>
<evidence type="ECO:0000259" key="2">
    <source>
        <dbReference type="Pfam" id="PF00892"/>
    </source>
</evidence>
<proteinExistence type="predicted"/>
<dbReference type="RefSeq" id="WP_015285631.1">
    <property type="nucleotide sequence ID" value="NC_019943.1"/>
</dbReference>
<reference evidence="3 4" key="2">
    <citation type="journal article" date="2014" name="Genome Announc.">
        <title>Complete Genome Sequence of Methanoregula formicica SMSPT, a Mesophilic Hydrogenotrophic Methanogen Isolated from a Methanogenic Upflow Anaerobic Sludge Blanket Reactor.</title>
        <authorList>
            <person name="Yamamoto K."/>
            <person name="Tamaki H."/>
            <person name="Cadillo-Quiroz H."/>
            <person name="Imachi H."/>
            <person name="Kyrpides N."/>
            <person name="Woyke T."/>
            <person name="Goodwin L."/>
            <person name="Zinder S.H."/>
            <person name="Kamagata Y."/>
            <person name="Liu W.T."/>
        </authorList>
    </citation>
    <scope>NUCLEOTIDE SEQUENCE [LARGE SCALE GENOMIC DNA]</scope>
    <source>
        <strain evidence="4">DSM 22288 / NBRC 105244 / SMSP</strain>
    </source>
</reference>
<dbReference type="InParanoid" id="L0HH94"/>
<feature type="transmembrane region" description="Helical" evidence="1">
    <location>
        <begin position="90"/>
        <end position="110"/>
    </location>
</feature>
<dbReference type="Gene3D" id="1.10.3730.20">
    <property type="match status" value="1"/>
</dbReference>
<feature type="transmembrane region" description="Helical" evidence="1">
    <location>
        <begin position="261"/>
        <end position="279"/>
    </location>
</feature>
<dbReference type="Proteomes" id="UP000010824">
    <property type="component" value="Chromosome"/>
</dbReference>
<sequence precursor="true">MFWALLSGIGACADAGYYIVNKKFLRSVDPDLLAASGFLFTSLFLLSTSFCRGIPPLGPDFAMAVTATVAINIIGTTLAFRALKSTDISLAVPMLSFTPLFLIVTAAVMLHEIPSVIGIGGILILVSGSYVLNTAAEHESLLDPFRSMLSHPGIFSMLVVSFLYAISLGFDKMIVLNSDTIFGSGMVFLLLGSAFSAIHCLKRWRGRLPEHGVENNSSQLGGIRIFSGSRGLLIAGIIIGVLLTLEAMVINAAYLVQIVPYVSAIKRTSILITVLYGTMVIREEEVFRRVAGAVLMLCGVVLILFFP</sequence>
<accession>L0HH94</accession>
<keyword evidence="1" id="KW-1133">Transmembrane helix</keyword>
<protein>
    <submittedName>
        <fullName evidence="3">EamA-like transporter family</fullName>
    </submittedName>
</protein>
<dbReference type="eggNOG" id="arCOG00272">
    <property type="taxonomic scope" value="Archaea"/>
</dbReference>
<dbReference type="GO" id="GO:0016020">
    <property type="term" value="C:membrane"/>
    <property type="evidence" value="ECO:0007669"/>
    <property type="project" value="InterPro"/>
</dbReference>
<dbReference type="OrthoDB" id="118143at2157"/>
<gene>
    <name evidence="3" type="ordered locus">Metfor_1638</name>
</gene>
<evidence type="ECO:0000256" key="1">
    <source>
        <dbReference type="SAM" id="Phobius"/>
    </source>
</evidence>
<dbReference type="AlphaFoldDB" id="L0HH94"/>
<dbReference type="PANTHER" id="PTHR22911">
    <property type="entry name" value="ACYL-MALONYL CONDENSING ENZYME-RELATED"/>
    <property type="match status" value="1"/>
</dbReference>
<feature type="transmembrane region" description="Helical" evidence="1">
    <location>
        <begin position="181"/>
        <end position="201"/>
    </location>
</feature>
<dbReference type="KEGG" id="mfo:Metfor_1638"/>
<feature type="transmembrane region" description="Helical" evidence="1">
    <location>
        <begin position="232"/>
        <end position="255"/>
    </location>
</feature>
<dbReference type="InterPro" id="IPR000620">
    <property type="entry name" value="EamA_dom"/>
</dbReference>
<keyword evidence="1" id="KW-0812">Transmembrane</keyword>
<dbReference type="HOGENOM" id="CLU_060016_1_0_2"/>
<dbReference type="SUPFAM" id="SSF103481">
    <property type="entry name" value="Multidrug resistance efflux transporter EmrE"/>
    <property type="match status" value="1"/>
</dbReference>
<dbReference type="GeneID" id="14308027"/>
<keyword evidence="1" id="KW-0472">Membrane</keyword>
<keyword evidence="4" id="KW-1185">Reference proteome</keyword>